<dbReference type="AlphaFoldDB" id="A0A9D5M336"/>
<dbReference type="SUPFAM" id="SSF56281">
    <property type="entry name" value="Metallo-hydrolase/oxidoreductase"/>
    <property type="match status" value="1"/>
</dbReference>
<dbReference type="InterPro" id="IPR035681">
    <property type="entry name" value="ComA-like_MBL"/>
</dbReference>
<keyword evidence="1" id="KW-0812">Transmembrane</keyword>
<dbReference type="Gene3D" id="3.60.15.10">
    <property type="entry name" value="Ribonuclease Z/Hydroxyacylglutathione hydrolase-like"/>
    <property type="match status" value="1"/>
</dbReference>
<evidence type="ECO:0000256" key="1">
    <source>
        <dbReference type="SAM" id="Phobius"/>
    </source>
</evidence>
<dbReference type="EMBL" id="JADCKB010000007">
    <property type="protein sequence ID" value="MBE5039779.1"/>
    <property type="molecule type" value="Genomic_DNA"/>
</dbReference>
<evidence type="ECO:0000313" key="4">
    <source>
        <dbReference type="Proteomes" id="UP000806542"/>
    </source>
</evidence>
<dbReference type="Pfam" id="PF00753">
    <property type="entry name" value="Lactamase_B"/>
    <property type="match status" value="1"/>
</dbReference>
<evidence type="ECO:0000259" key="2">
    <source>
        <dbReference type="SMART" id="SM00849"/>
    </source>
</evidence>
<dbReference type="InterPro" id="IPR001279">
    <property type="entry name" value="Metallo-B-lactamas"/>
</dbReference>
<sequence length="296" mass="32211">MKKGLSACEKRVLLCLWITAVIGLAAALWIFASCSPVIVSFLDVGQGDACLLRAETGEAVLIDGGDSGEGETLMGYFAVKNIDALDAVFVSHFHEDHSSGIAEILEAGFPVACIYTPYLESGTEAEKRVLNAAERAGADVRRVSAGDQIQLSGIEYHVLWPDKDSEVLDLNNMSMVLRTVYDGTTLLFTGDIEKTTADMLAERYGEKLYSDVLKVPHHGSSSSVSPALMEACRPLWAVISAGTGNQYGDPSDSMLRSLLEKKTGIWRTDRDGTVEMTLGRDAVKNVRRAEDKWRND</sequence>
<reference evidence="3" key="1">
    <citation type="submission" date="2020-10" db="EMBL/GenBank/DDBJ databases">
        <title>ChiBAC.</title>
        <authorList>
            <person name="Zenner C."/>
            <person name="Hitch T.C.A."/>
            <person name="Clavel T."/>
        </authorList>
    </citation>
    <scope>NUCLEOTIDE SEQUENCE</scope>
    <source>
        <strain evidence="3">DSM 107454</strain>
    </source>
</reference>
<dbReference type="SMART" id="SM00849">
    <property type="entry name" value="Lactamase_B"/>
    <property type="match status" value="1"/>
</dbReference>
<dbReference type="CDD" id="cd07731">
    <property type="entry name" value="ComA-like_MBL-fold"/>
    <property type="match status" value="1"/>
</dbReference>
<dbReference type="PANTHER" id="PTHR30619:SF1">
    <property type="entry name" value="RECOMBINATION PROTEIN 2"/>
    <property type="match status" value="1"/>
</dbReference>
<keyword evidence="4" id="KW-1185">Reference proteome</keyword>
<gene>
    <name evidence="3" type="ORF">INF28_04790</name>
</gene>
<dbReference type="InterPro" id="IPR052159">
    <property type="entry name" value="Competence_DNA_uptake"/>
</dbReference>
<evidence type="ECO:0000313" key="3">
    <source>
        <dbReference type="EMBL" id="MBE5039779.1"/>
    </source>
</evidence>
<dbReference type="InterPro" id="IPR036866">
    <property type="entry name" value="RibonucZ/Hydroxyglut_hydro"/>
</dbReference>
<proteinExistence type="predicted"/>
<dbReference type="PANTHER" id="PTHR30619">
    <property type="entry name" value="DNA INTERNALIZATION/COMPETENCE PROTEIN COMEC/REC2"/>
    <property type="match status" value="1"/>
</dbReference>
<keyword evidence="1" id="KW-0472">Membrane</keyword>
<dbReference type="Proteomes" id="UP000806542">
    <property type="component" value="Unassembled WGS sequence"/>
</dbReference>
<feature type="transmembrane region" description="Helical" evidence="1">
    <location>
        <begin position="12"/>
        <end position="32"/>
    </location>
</feature>
<dbReference type="RefSeq" id="WP_226392343.1">
    <property type="nucleotide sequence ID" value="NZ_JADCKB010000007.1"/>
</dbReference>
<feature type="domain" description="Metallo-beta-lactamase" evidence="2">
    <location>
        <begin position="46"/>
        <end position="243"/>
    </location>
</feature>
<keyword evidence="1" id="KW-1133">Transmembrane helix</keyword>
<organism evidence="3 4">
    <name type="scientific">Ructibacterium gallinarum</name>
    <dbReference type="NCBI Taxonomy" id="2779355"/>
    <lineage>
        <taxon>Bacteria</taxon>
        <taxon>Bacillati</taxon>
        <taxon>Bacillota</taxon>
        <taxon>Clostridia</taxon>
        <taxon>Eubacteriales</taxon>
        <taxon>Oscillospiraceae</taxon>
        <taxon>Ructibacterium</taxon>
    </lineage>
</organism>
<dbReference type="PROSITE" id="PS51257">
    <property type="entry name" value="PROKAR_LIPOPROTEIN"/>
    <property type="match status" value="1"/>
</dbReference>
<accession>A0A9D5M336</accession>
<comment type="caution">
    <text evidence="3">The sequence shown here is derived from an EMBL/GenBank/DDBJ whole genome shotgun (WGS) entry which is preliminary data.</text>
</comment>
<protein>
    <submittedName>
        <fullName evidence="3">MBL fold metallo-hydrolase</fullName>
    </submittedName>
</protein>
<name>A0A9D5M336_9FIRM</name>